<dbReference type="InterPro" id="IPR029044">
    <property type="entry name" value="Nucleotide-diphossugar_trans"/>
</dbReference>
<dbReference type="EC" id="2.7.7.27" evidence="9"/>
<evidence type="ECO:0000256" key="8">
    <source>
        <dbReference type="ARBA" id="ARBA00023277"/>
    </source>
</evidence>
<dbReference type="NCBIfam" id="NF003670">
    <property type="entry name" value="PRK05293.1"/>
    <property type="match status" value="1"/>
</dbReference>
<evidence type="ECO:0000313" key="13">
    <source>
        <dbReference type="Proteomes" id="UP000230790"/>
    </source>
</evidence>
<evidence type="ECO:0000256" key="7">
    <source>
        <dbReference type="ARBA" id="ARBA00023056"/>
    </source>
</evidence>
<dbReference type="EMBL" id="PGTN01000034">
    <property type="protein sequence ID" value="PJF47816.1"/>
    <property type="molecule type" value="Genomic_DNA"/>
</dbReference>
<accession>A0A2M8QDC7</accession>
<dbReference type="NCBIfam" id="TIGR02091">
    <property type="entry name" value="glgC"/>
    <property type="match status" value="1"/>
</dbReference>
<organism evidence="12 13">
    <name type="scientific">Candidatus Thermofonsia Clade 3 bacterium</name>
    <dbReference type="NCBI Taxonomy" id="2364212"/>
    <lineage>
        <taxon>Bacteria</taxon>
        <taxon>Bacillati</taxon>
        <taxon>Chloroflexota</taxon>
        <taxon>Candidatus Thermofontia</taxon>
        <taxon>Candidatus Thermofonsia Clade 3</taxon>
    </lineage>
</organism>
<proteinExistence type="inferred from homology"/>
<keyword evidence="3 9" id="KW-0808">Transferase</keyword>
<comment type="subunit">
    <text evidence="9">Homotetramer.</text>
</comment>
<keyword evidence="7 9" id="KW-0320">Glycogen biosynthesis</keyword>
<feature type="binding site" evidence="9">
    <location>
        <position position="162"/>
    </location>
    <ligand>
        <name>alpha-D-glucose 1-phosphate</name>
        <dbReference type="ChEBI" id="CHEBI:58601"/>
    </ligand>
</feature>
<dbReference type="Pfam" id="PF00483">
    <property type="entry name" value="NTP_transferase"/>
    <property type="match status" value="1"/>
</dbReference>
<dbReference type="InterPro" id="IPR011004">
    <property type="entry name" value="Trimer_LpxA-like_sf"/>
</dbReference>
<keyword evidence="8 9" id="KW-0119">Carbohydrate metabolism</keyword>
<dbReference type="InterPro" id="IPR011832">
    <property type="entry name" value="GlgDAde_trans"/>
</dbReference>
<dbReference type="NCBIfam" id="TIGR02092">
    <property type="entry name" value="glgD"/>
    <property type="match status" value="1"/>
</dbReference>
<evidence type="ECO:0000259" key="11">
    <source>
        <dbReference type="Pfam" id="PF24894"/>
    </source>
</evidence>
<dbReference type="PANTHER" id="PTHR43523">
    <property type="entry name" value="GLUCOSE-1-PHOSPHATE ADENYLYLTRANSFERASE-RELATED"/>
    <property type="match status" value="1"/>
</dbReference>
<dbReference type="PANTHER" id="PTHR43523:SF2">
    <property type="entry name" value="GLUCOSE-1-PHOSPHATE ADENYLYLTRANSFERASE"/>
    <property type="match status" value="1"/>
</dbReference>
<evidence type="ECO:0000256" key="4">
    <source>
        <dbReference type="ARBA" id="ARBA00022695"/>
    </source>
</evidence>
<evidence type="ECO:0000256" key="6">
    <source>
        <dbReference type="ARBA" id="ARBA00022840"/>
    </source>
</evidence>
<dbReference type="InterPro" id="IPR056818">
    <property type="entry name" value="GlmU/GlgC-like_hexapep"/>
</dbReference>
<dbReference type="PROSITE" id="PS00808">
    <property type="entry name" value="ADP_GLC_PYROPHOSPH_1"/>
    <property type="match status" value="1"/>
</dbReference>
<keyword evidence="5 9" id="KW-0547">Nucleotide-binding</keyword>
<dbReference type="SUPFAM" id="SSF53448">
    <property type="entry name" value="Nucleotide-diphospho-sugar transferases"/>
    <property type="match status" value="1"/>
</dbReference>
<dbReference type="Pfam" id="PF24894">
    <property type="entry name" value="Hexapep_GlmU"/>
    <property type="match status" value="1"/>
</dbReference>
<feature type="domain" description="Nucleotidyl transferase" evidence="10">
    <location>
        <begin position="5"/>
        <end position="257"/>
    </location>
</feature>
<evidence type="ECO:0000256" key="9">
    <source>
        <dbReference type="HAMAP-Rule" id="MF_00624"/>
    </source>
</evidence>
<feature type="domain" description="Glucose-1-phosphate adenylyltransferase/Bifunctional protein GlmU-like C-terminal hexapeptide" evidence="11">
    <location>
        <begin position="288"/>
        <end position="375"/>
    </location>
</feature>
<evidence type="ECO:0000256" key="2">
    <source>
        <dbReference type="ARBA" id="ARBA00022600"/>
    </source>
</evidence>
<evidence type="ECO:0000256" key="3">
    <source>
        <dbReference type="ARBA" id="ARBA00022679"/>
    </source>
</evidence>
<dbReference type="PROSITE" id="PS00810">
    <property type="entry name" value="ADP_GLC_PYROPHOSPH_3"/>
    <property type="match status" value="1"/>
</dbReference>
<sequence>MRTLAMILAGGRGSRLSVLANKRAKPAVPFAGKYRIIDFPLSNCVNSGIYTVGVVTQYRPRSLQDHIRNGAPWDLDRLNGGVWMLQPYQGRLDSDWYEGTADAVYQNLDFVRNARADYVLILSGDHVYKMDYSILIGFHQEKRADVTVATLRVTPEEAGRFGIVQTDANYRVTYFEEKPKQPKGTLASMGIYVFNYDTLVKVLHEDAKNPDSTHDFGKDIFPKMVTENYRVFAFPYTDYWVDVGTIQSYWEAHMDLLADTPPIDLLDRQWVIHTRSEERPPVNIRTGATVNHSLITDGCVIEGSVEYSVLSPGVRVKRGAVVRYSIIMTDAVIEPGAMVDRCIIDKNVVVGRGACVGYGSDYTENAELHLSTGISVVGKNTIIPPEFRIGRNVVVGSDLNDDAFNGDFLPSGQNFMVEATD</sequence>
<comment type="caution">
    <text evidence="12">The sequence shown here is derived from an EMBL/GenBank/DDBJ whole genome shotgun (WGS) entry which is preliminary data.</text>
</comment>
<comment type="function">
    <text evidence="9">Involved in the biosynthesis of ADP-glucose, a building block required for the elongation reactions to produce glycogen. Catalyzes the reaction between ATP and alpha-D-glucose 1-phosphate (G1P) to produce pyrophosphate and ADP-Glc.</text>
</comment>
<dbReference type="SUPFAM" id="SSF51161">
    <property type="entry name" value="Trimeric LpxA-like enzymes"/>
    <property type="match status" value="1"/>
</dbReference>
<evidence type="ECO:0000256" key="1">
    <source>
        <dbReference type="ARBA" id="ARBA00010443"/>
    </source>
</evidence>
<dbReference type="GO" id="GO:0008878">
    <property type="term" value="F:glucose-1-phosphate adenylyltransferase activity"/>
    <property type="evidence" value="ECO:0007669"/>
    <property type="project" value="UniProtKB-UniRule"/>
</dbReference>
<comment type="catalytic activity">
    <reaction evidence="9">
        <text>alpha-D-glucose 1-phosphate + ATP + H(+) = ADP-alpha-D-glucose + diphosphate</text>
        <dbReference type="Rhea" id="RHEA:12120"/>
        <dbReference type="ChEBI" id="CHEBI:15378"/>
        <dbReference type="ChEBI" id="CHEBI:30616"/>
        <dbReference type="ChEBI" id="CHEBI:33019"/>
        <dbReference type="ChEBI" id="CHEBI:57498"/>
        <dbReference type="ChEBI" id="CHEBI:58601"/>
        <dbReference type="EC" id="2.7.7.27"/>
    </reaction>
</comment>
<dbReference type="InterPro" id="IPR005835">
    <property type="entry name" value="NTP_transferase_dom"/>
</dbReference>
<dbReference type="Proteomes" id="UP000230790">
    <property type="component" value="Unassembled WGS sequence"/>
</dbReference>
<feature type="binding site" evidence="9">
    <location>
        <begin position="177"/>
        <end position="178"/>
    </location>
    <ligand>
        <name>alpha-D-glucose 1-phosphate</name>
        <dbReference type="ChEBI" id="CHEBI:58601"/>
    </ligand>
</feature>
<name>A0A2M8QDC7_9CHLR</name>
<gene>
    <name evidence="9" type="primary">glgC</name>
    <name evidence="12" type="ORF">CUN48_06695</name>
</gene>
<feature type="binding site" evidence="9">
    <location>
        <position position="97"/>
    </location>
    <ligand>
        <name>alpha-D-glucose 1-phosphate</name>
        <dbReference type="ChEBI" id="CHEBI:58601"/>
    </ligand>
</feature>
<evidence type="ECO:0000259" key="10">
    <source>
        <dbReference type="Pfam" id="PF00483"/>
    </source>
</evidence>
<keyword evidence="4 9" id="KW-0548">Nucleotidyltransferase</keyword>
<feature type="binding site" evidence="9">
    <location>
        <position position="188"/>
    </location>
    <ligand>
        <name>alpha-D-glucose 1-phosphate</name>
        <dbReference type="ChEBI" id="CHEBI:58601"/>
    </ligand>
</feature>
<evidence type="ECO:0000256" key="5">
    <source>
        <dbReference type="ARBA" id="ARBA00022741"/>
    </source>
</evidence>
<dbReference type="GO" id="GO:0005524">
    <property type="term" value="F:ATP binding"/>
    <property type="evidence" value="ECO:0007669"/>
    <property type="project" value="UniProtKB-KW"/>
</dbReference>
<dbReference type="CDD" id="cd02508">
    <property type="entry name" value="ADP_Glucose_PP"/>
    <property type="match status" value="1"/>
</dbReference>
<dbReference type="HAMAP" id="MF_00624">
    <property type="entry name" value="GlgC"/>
    <property type="match status" value="1"/>
</dbReference>
<dbReference type="InterPro" id="IPR011831">
    <property type="entry name" value="ADP-Glc_PPase"/>
</dbReference>
<comment type="similarity">
    <text evidence="1 9">Belongs to the bacterial/plant glucose-1-phosphate adenylyltransferase family.</text>
</comment>
<feature type="site" description="Could play a key role in the communication between the regulatory and the substrate sites" evidence="9">
    <location>
        <position position="96"/>
    </location>
</feature>
<keyword evidence="6 9" id="KW-0067">ATP-binding</keyword>
<dbReference type="Gene3D" id="2.160.10.10">
    <property type="entry name" value="Hexapeptide repeat proteins"/>
    <property type="match status" value="1"/>
</dbReference>
<reference evidence="12 13" key="1">
    <citation type="submission" date="2017-11" db="EMBL/GenBank/DDBJ databases">
        <title>Evolution of Phototrophy in the Chloroflexi Phylum Driven by Horizontal Gene Transfer.</title>
        <authorList>
            <person name="Ward L.M."/>
            <person name="Hemp J."/>
            <person name="Shih P.M."/>
            <person name="Mcglynn S.E."/>
            <person name="Fischer W."/>
        </authorList>
    </citation>
    <scope>NUCLEOTIDE SEQUENCE [LARGE SCALE GENOMIC DNA]</scope>
    <source>
        <strain evidence="12">JP3_7</strain>
    </source>
</reference>
<keyword evidence="2 9" id="KW-0321">Glycogen metabolism</keyword>
<dbReference type="AlphaFoldDB" id="A0A2M8QDC7"/>
<dbReference type="InterPro" id="IPR023049">
    <property type="entry name" value="GlgC_bac"/>
</dbReference>
<protein>
    <recommendedName>
        <fullName evidence="9">Glucose-1-phosphate adenylyltransferase</fullName>
        <ecNumber evidence="9">2.7.7.27</ecNumber>
    </recommendedName>
    <alternativeName>
        <fullName evidence="9">ADP-glucose pyrophosphorylase</fullName>
        <shortName evidence="9">ADPGlc PPase</shortName>
    </alternativeName>
    <alternativeName>
        <fullName evidence="9">ADP-glucose synthase</fullName>
    </alternativeName>
</protein>
<dbReference type="Gene3D" id="3.90.550.10">
    <property type="entry name" value="Spore Coat Polysaccharide Biosynthesis Protein SpsA, Chain A"/>
    <property type="match status" value="1"/>
</dbReference>
<dbReference type="InterPro" id="IPR005836">
    <property type="entry name" value="ADP_Glu_pyroP_CS"/>
</dbReference>
<dbReference type="CDD" id="cd04651">
    <property type="entry name" value="LbH_G1P_AT_C"/>
    <property type="match status" value="1"/>
</dbReference>
<evidence type="ECO:0000313" key="12">
    <source>
        <dbReference type="EMBL" id="PJF47816.1"/>
    </source>
</evidence>
<dbReference type="GO" id="GO:0005978">
    <property type="term" value="P:glycogen biosynthetic process"/>
    <property type="evidence" value="ECO:0007669"/>
    <property type="project" value="UniProtKB-UniRule"/>
</dbReference>
<dbReference type="UniPathway" id="UPA00164"/>
<feature type="site" description="Could play a key role in the communication between the regulatory and the substrate sites" evidence="9">
    <location>
        <position position="57"/>
    </location>
</feature>
<comment type="pathway">
    <text evidence="9">Glycan biosynthesis; glycogen biosynthesis.</text>
</comment>
<dbReference type="PROSITE" id="PS00809">
    <property type="entry name" value="ADP_GLC_PYROPHOSPH_2"/>
    <property type="match status" value="1"/>
</dbReference>